<dbReference type="GO" id="GO:0008270">
    <property type="term" value="F:zinc ion binding"/>
    <property type="evidence" value="ECO:0007669"/>
    <property type="project" value="UniProtKB-KW"/>
</dbReference>
<evidence type="ECO:0000313" key="6">
    <source>
        <dbReference type="EMBL" id="GAV73139.1"/>
    </source>
</evidence>
<feature type="compositionally biased region" description="Polar residues" evidence="4">
    <location>
        <begin position="1398"/>
        <end position="1412"/>
    </location>
</feature>
<feature type="compositionally biased region" description="Basic and acidic residues" evidence="4">
    <location>
        <begin position="1365"/>
        <end position="1374"/>
    </location>
</feature>
<keyword evidence="1" id="KW-0479">Metal-binding</keyword>
<evidence type="ECO:0000256" key="1">
    <source>
        <dbReference type="ARBA" id="ARBA00022723"/>
    </source>
</evidence>
<dbReference type="InterPro" id="IPR011124">
    <property type="entry name" value="Znf_CW"/>
</dbReference>
<dbReference type="EMBL" id="BDDD01001077">
    <property type="protein sequence ID" value="GAV73139.1"/>
    <property type="molecule type" value="Genomic_DNA"/>
</dbReference>
<dbReference type="PANTHER" id="PTHR46524:SF12">
    <property type="entry name" value="CW-TYPE DOMAIN-CONTAINING PROTEIN"/>
    <property type="match status" value="1"/>
</dbReference>
<dbReference type="PANTHER" id="PTHR46524">
    <property type="entry name" value="CW-TYPE ZINC FINGER"/>
    <property type="match status" value="1"/>
</dbReference>
<sequence>MDENSELEEGEAYCYQDNDDNNIDPDIALSYIDDKLQNVLGHFQKDFEGGLSVENLGAKFGGYGSFLPAYERSSYIFSCPKTPHSKSSNTRSPENFRMEGASQNLKATSNAPPSVRRGTTICTSQLLHNSGMPSGDVSVTQDSRLYSAKVAGNLSLKDESLKKLSTTADQRTLKVRIKVSSTNNLAIKTAAIYSGLGLDDSPSSSLGNSQEDSGGMPPVSRETACGSPTSILQIMTSFPVPGGAVISPLHDSLLCLVRRECLSSDSKPVPSIRFSQEHSAMTAEDLDSVLGNGKLSKERKISLVGIERPVESNHQNGPNEKDDVSFRMKRFEETPAGKGIVSSYMTQMPSTNSVYFSDSVKATVKASEVRREVSKDTRGEILFSSDSVKEDSLESISGQDSGKNEMRNAYGGLVAKVQEKRMEKSSKDVDTADDGRCNGNNKTRAPVKAYSDISKCKEDPNIREITLSNQKTIQKPASRSDNEIKIPIRNDKPLLLAKKKLKGVQTGAEAATVLIKESLGFGVGMPPKDASNSSKSVSTSKSKVHKLKLQKNISKVRDNHSDFSDPNFGQPHNHVDLFQRPSGHRPKDSSLDEFGIEHDAFFNTMKDTDGKKVNKQPISEASVRYFQSVTENGVANRLVSEMEPQAVDQPFENWVCCDSCQKWRLLPFGANPDLLPDKWLCSMLNWLPGMNRCDISQDETTKALYASYHQPVEEGHSYLQNFGNGMASGITSAHVQHLGQHHQRVNSDAVPIRGKKKHGLREEKKSGGSSGPIQTSNSTMKHLQESVKSKSLNDKIQPPAKSNLMKSTSCSLSKPHSLVLENQTTKVKEDLNGGSAKQIKMILKREADQYRFDSSKKSRIDNRFPADEHRKSDMDLGRMDLNSSVGLPTNASGKSMGKRYECSLSEDAKYDMKDEVPVSRKKVGDQPQASSDGGSLDIKNSDKRSTCVKKRKLKERPDSKACVNEEISESIFRKGTKYRVLKMEGKESSAHNTDGRSNKRVMVSQIRSSGSRDHPVEGMKGVKNIDKGQQLHKQRKKFVSKQTLDGSEIVRRDFGCGQVTMASTSSSSKVEEVKASPMESVSSSPVRTSYPNKLASAGAEILGKDDAVNGGFPVTGNCKISGQTKLSEFGNRRLGNGDAVKRYWFSTDLHDVEYCYNEDIVNENHQENVLFQRKSGKGPSQAVDNDGSSASDFEENKVKVSDPVSKLGNLHSEKSMGYESQVDCSNHAPCNETINDGKCNFPSDSSVKSSKVEKNHAGRRDCAGQYSSDNRVEKNFKIKDHYDSDGKMGTLCRAIGKAATQHQLIQDFEDETKAVPEAKSEMSRLFSHFEGEGKQETCVHQLVSVSQQDGVVDGLSLDASGHGHGLKELKEPENAGKSNEARNSLGTCTPDLRGVSDLNASSPGRMNSSSKTASNVLEEAENLRHHADTLKVGREYFLIVTSFTFKLP</sequence>
<feature type="region of interest" description="Disordered" evidence="4">
    <location>
        <begin position="861"/>
        <end position="898"/>
    </location>
</feature>
<dbReference type="InterPro" id="IPR055300">
    <property type="entry name" value="CWZF3/5/7"/>
</dbReference>
<protein>
    <submittedName>
        <fullName evidence="6">Zf-CW domain-containing protein</fullName>
    </submittedName>
</protein>
<evidence type="ECO:0000256" key="2">
    <source>
        <dbReference type="ARBA" id="ARBA00022771"/>
    </source>
</evidence>
<feature type="compositionally biased region" description="Low complexity" evidence="4">
    <location>
        <begin position="528"/>
        <end position="541"/>
    </location>
</feature>
<evidence type="ECO:0000256" key="4">
    <source>
        <dbReference type="SAM" id="MobiDB-lite"/>
    </source>
</evidence>
<proteinExistence type="predicted"/>
<feature type="compositionally biased region" description="Low complexity" evidence="4">
    <location>
        <begin position="200"/>
        <end position="209"/>
    </location>
</feature>
<feature type="compositionally biased region" description="Polar residues" evidence="4">
    <location>
        <begin position="1182"/>
        <end position="1191"/>
    </location>
</feature>
<feature type="region of interest" description="Disordered" evidence="4">
    <location>
        <begin position="911"/>
        <end position="958"/>
    </location>
</feature>
<feature type="compositionally biased region" description="Polar residues" evidence="4">
    <location>
        <begin position="1079"/>
        <end position="1089"/>
    </location>
</feature>
<feature type="region of interest" description="Disordered" evidence="4">
    <location>
        <begin position="526"/>
        <end position="547"/>
    </location>
</feature>
<feature type="region of interest" description="Disordered" evidence="4">
    <location>
        <begin position="735"/>
        <end position="809"/>
    </location>
</feature>
<gene>
    <name evidence="6" type="ORF">CFOL_v3_16626</name>
</gene>
<evidence type="ECO:0000313" key="7">
    <source>
        <dbReference type="Proteomes" id="UP000187406"/>
    </source>
</evidence>
<feature type="region of interest" description="Disordered" evidence="4">
    <location>
        <begin position="420"/>
        <end position="444"/>
    </location>
</feature>
<feature type="region of interest" description="Disordered" evidence="4">
    <location>
        <begin position="1174"/>
        <end position="1200"/>
    </location>
</feature>
<dbReference type="Proteomes" id="UP000187406">
    <property type="component" value="Unassembled WGS sequence"/>
</dbReference>
<evidence type="ECO:0000259" key="5">
    <source>
        <dbReference type="PROSITE" id="PS51050"/>
    </source>
</evidence>
<accession>A0A1Q3BZ32</accession>
<feature type="compositionally biased region" description="Basic and acidic residues" evidence="4">
    <location>
        <begin position="911"/>
        <end position="924"/>
    </location>
</feature>
<dbReference type="Pfam" id="PF07496">
    <property type="entry name" value="zf-CW"/>
    <property type="match status" value="1"/>
</dbReference>
<dbReference type="Gene3D" id="3.30.40.100">
    <property type="match status" value="1"/>
</dbReference>
<dbReference type="InParanoid" id="A0A1Q3BZ32"/>
<feature type="region of interest" description="Disordered" evidence="4">
    <location>
        <begin position="1068"/>
        <end position="1089"/>
    </location>
</feature>
<dbReference type="STRING" id="3775.A0A1Q3BZ32"/>
<keyword evidence="7" id="KW-1185">Reference proteome</keyword>
<feature type="compositionally biased region" description="Polar residues" evidence="4">
    <location>
        <begin position="771"/>
        <end position="781"/>
    </location>
</feature>
<feature type="region of interest" description="Disordered" evidence="4">
    <location>
        <begin position="200"/>
        <end position="223"/>
    </location>
</feature>
<dbReference type="PROSITE" id="PS51050">
    <property type="entry name" value="ZF_CW"/>
    <property type="match status" value="1"/>
</dbReference>
<feature type="compositionally biased region" description="Basic and acidic residues" evidence="4">
    <location>
        <begin position="420"/>
        <end position="436"/>
    </location>
</feature>
<organism evidence="6 7">
    <name type="scientific">Cephalotus follicularis</name>
    <name type="common">Albany pitcher plant</name>
    <dbReference type="NCBI Taxonomy" id="3775"/>
    <lineage>
        <taxon>Eukaryota</taxon>
        <taxon>Viridiplantae</taxon>
        <taxon>Streptophyta</taxon>
        <taxon>Embryophyta</taxon>
        <taxon>Tracheophyta</taxon>
        <taxon>Spermatophyta</taxon>
        <taxon>Magnoliopsida</taxon>
        <taxon>eudicotyledons</taxon>
        <taxon>Gunneridae</taxon>
        <taxon>Pentapetalae</taxon>
        <taxon>rosids</taxon>
        <taxon>fabids</taxon>
        <taxon>Oxalidales</taxon>
        <taxon>Cephalotaceae</taxon>
        <taxon>Cephalotus</taxon>
    </lineage>
</organism>
<feature type="compositionally biased region" description="Basic and acidic residues" evidence="4">
    <location>
        <begin position="861"/>
        <end position="878"/>
    </location>
</feature>
<comment type="caution">
    <text evidence="6">The sequence shown here is derived from an EMBL/GenBank/DDBJ whole genome shotgun (WGS) entry which is preliminary data.</text>
</comment>
<reference evidence="7" key="1">
    <citation type="submission" date="2016-04" db="EMBL/GenBank/DDBJ databases">
        <title>Cephalotus genome sequencing.</title>
        <authorList>
            <person name="Fukushima K."/>
            <person name="Hasebe M."/>
            <person name="Fang X."/>
        </authorList>
    </citation>
    <scope>NUCLEOTIDE SEQUENCE [LARGE SCALE GENOMIC DNA]</scope>
    <source>
        <strain evidence="7">cv. St1</strain>
    </source>
</reference>
<feature type="compositionally biased region" description="Polar residues" evidence="4">
    <location>
        <begin position="881"/>
        <end position="893"/>
    </location>
</feature>
<name>A0A1Q3BZ32_CEPFO</name>
<dbReference type="OrthoDB" id="757982at2759"/>
<feature type="compositionally biased region" description="Basic and acidic residues" evidence="4">
    <location>
        <begin position="782"/>
        <end position="793"/>
    </location>
</feature>
<evidence type="ECO:0000256" key="3">
    <source>
        <dbReference type="ARBA" id="ARBA00022833"/>
    </source>
</evidence>
<keyword evidence="3" id="KW-0862">Zinc</keyword>
<keyword evidence="2" id="KW-0863">Zinc-finger</keyword>
<feature type="region of interest" description="Disordered" evidence="4">
    <location>
        <begin position="1362"/>
        <end position="1412"/>
    </location>
</feature>
<feature type="domain" description="CW-type" evidence="5">
    <location>
        <begin position="648"/>
        <end position="701"/>
    </location>
</feature>